<keyword evidence="3" id="KW-1185">Reference proteome</keyword>
<protein>
    <submittedName>
        <fullName evidence="2">Uncharacterized protein</fullName>
    </submittedName>
</protein>
<sequence length="59" mass="6284">MESTSEGSLGDPSITASGEGVKSGVPERLDNTNPSEALIAADIERDTRHRKGEALPNYR</sequence>
<dbReference type="EMBL" id="CAKOFQ010007744">
    <property type="protein sequence ID" value="CAH2007355.1"/>
    <property type="molecule type" value="Genomic_DNA"/>
</dbReference>
<name>A0A9P0M7R0_ACAOB</name>
<dbReference type="AlphaFoldDB" id="A0A9P0M7R0"/>
<accession>A0A9P0M7R0</accession>
<reference evidence="2" key="1">
    <citation type="submission" date="2022-03" db="EMBL/GenBank/DDBJ databases">
        <authorList>
            <person name="Sayadi A."/>
        </authorList>
    </citation>
    <scope>NUCLEOTIDE SEQUENCE</scope>
</reference>
<feature type="region of interest" description="Disordered" evidence="1">
    <location>
        <begin position="1"/>
        <end position="59"/>
    </location>
</feature>
<comment type="caution">
    <text evidence="2">The sequence shown here is derived from an EMBL/GenBank/DDBJ whole genome shotgun (WGS) entry which is preliminary data.</text>
</comment>
<dbReference type="Proteomes" id="UP001152888">
    <property type="component" value="Unassembled WGS sequence"/>
</dbReference>
<evidence type="ECO:0000313" key="3">
    <source>
        <dbReference type="Proteomes" id="UP001152888"/>
    </source>
</evidence>
<proteinExistence type="predicted"/>
<gene>
    <name evidence="2" type="ORF">ACAOBT_LOCUS29606</name>
</gene>
<organism evidence="2 3">
    <name type="scientific">Acanthoscelides obtectus</name>
    <name type="common">Bean weevil</name>
    <name type="synonym">Bruchus obtectus</name>
    <dbReference type="NCBI Taxonomy" id="200917"/>
    <lineage>
        <taxon>Eukaryota</taxon>
        <taxon>Metazoa</taxon>
        <taxon>Ecdysozoa</taxon>
        <taxon>Arthropoda</taxon>
        <taxon>Hexapoda</taxon>
        <taxon>Insecta</taxon>
        <taxon>Pterygota</taxon>
        <taxon>Neoptera</taxon>
        <taxon>Endopterygota</taxon>
        <taxon>Coleoptera</taxon>
        <taxon>Polyphaga</taxon>
        <taxon>Cucujiformia</taxon>
        <taxon>Chrysomeloidea</taxon>
        <taxon>Chrysomelidae</taxon>
        <taxon>Bruchinae</taxon>
        <taxon>Bruchini</taxon>
        <taxon>Acanthoscelides</taxon>
    </lineage>
</organism>
<evidence type="ECO:0000313" key="2">
    <source>
        <dbReference type="EMBL" id="CAH2007355.1"/>
    </source>
</evidence>
<evidence type="ECO:0000256" key="1">
    <source>
        <dbReference type="SAM" id="MobiDB-lite"/>
    </source>
</evidence>